<protein>
    <recommendedName>
        <fullName evidence="1">ParB-like N-terminal domain-containing protein</fullName>
    </recommendedName>
</protein>
<feature type="domain" description="ParB-like N-terminal" evidence="1">
    <location>
        <begin position="96"/>
        <end position="150"/>
    </location>
</feature>
<keyword evidence="3" id="KW-1185">Reference proteome</keyword>
<dbReference type="SUPFAM" id="SSF110849">
    <property type="entry name" value="ParB/Sulfiredoxin"/>
    <property type="match status" value="1"/>
</dbReference>
<reference evidence="2 3" key="1">
    <citation type="submission" date="2022-06" db="EMBL/GenBank/DDBJ databases">
        <title>Paraconexibacter antarcticus.</title>
        <authorList>
            <person name="Kim C.S."/>
        </authorList>
    </citation>
    <scope>NUCLEOTIDE SEQUENCE [LARGE SCALE GENOMIC DNA]</scope>
    <source>
        <strain evidence="2 3">02-257</strain>
    </source>
</reference>
<evidence type="ECO:0000313" key="2">
    <source>
        <dbReference type="EMBL" id="UTI65958.1"/>
    </source>
</evidence>
<name>A0ABY5DVB2_9ACTN</name>
<organism evidence="2 3">
    <name type="scientific">Paraconexibacter antarcticus</name>
    <dbReference type="NCBI Taxonomy" id="2949664"/>
    <lineage>
        <taxon>Bacteria</taxon>
        <taxon>Bacillati</taxon>
        <taxon>Actinomycetota</taxon>
        <taxon>Thermoleophilia</taxon>
        <taxon>Solirubrobacterales</taxon>
        <taxon>Paraconexibacteraceae</taxon>
        <taxon>Paraconexibacter</taxon>
    </lineage>
</organism>
<dbReference type="InterPro" id="IPR036086">
    <property type="entry name" value="ParB/Sulfiredoxin_sf"/>
</dbReference>
<sequence length="279" mass="30774">MPGPTGLSSADAGDDFLRARRKQAFARLTRRLQGGPDVGAILPFDEVVAALGRTGERDAGLQTIDLDTIAGTVGRTQAGFDRAFRPTTPAVRVRWERIAKIMREGGSLPPISVYQVGDVYFVRDGHHRVSVARALGRDAIDASVVEVVTRVGADHRLTLADLPRKSHERLFRERVPLAPERAARVVLSDALRYGALAEGVEAWAFRAQQTRPDVLDREDAAALWFATEFEPVVAMIVEAGLRGGGTEADAYLEVGCERYRLALTHEWSPELLERVRRER</sequence>
<dbReference type="Proteomes" id="UP001056035">
    <property type="component" value="Chromosome"/>
</dbReference>
<dbReference type="Gene3D" id="3.90.1530.10">
    <property type="entry name" value="Conserved hypothetical protein from pyrococcus furiosus pfu- 392566-001, ParB domain"/>
    <property type="match status" value="1"/>
</dbReference>
<dbReference type="InterPro" id="IPR003115">
    <property type="entry name" value="ParB_N"/>
</dbReference>
<dbReference type="Pfam" id="PF02195">
    <property type="entry name" value="ParB_N"/>
    <property type="match status" value="1"/>
</dbReference>
<proteinExistence type="predicted"/>
<dbReference type="RefSeq" id="WP_254572636.1">
    <property type="nucleotide sequence ID" value="NZ_CP098502.1"/>
</dbReference>
<evidence type="ECO:0000259" key="1">
    <source>
        <dbReference type="Pfam" id="PF02195"/>
    </source>
</evidence>
<dbReference type="EMBL" id="CP098502">
    <property type="protein sequence ID" value="UTI65958.1"/>
    <property type="molecule type" value="Genomic_DNA"/>
</dbReference>
<gene>
    <name evidence="2" type="ORF">NBH00_07045</name>
</gene>
<evidence type="ECO:0000313" key="3">
    <source>
        <dbReference type="Proteomes" id="UP001056035"/>
    </source>
</evidence>
<accession>A0ABY5DVB2</accession>